<evidence type="ECO:0000313" key="1">
    <source>
        <dbReference type="EMBL" id="CAH2269137.1"/>
    </source>
</evidence>
<organism evidence="1 2">
    <name type="scientific">Pararge aegeria aegeria</name>
    <dbReference type="NCBI Taxonomy" id="348720"/>
    <lineage>
        <taxon>Eukaryota</taxon>
        <taxon>Metazoa</taxon>
        <taxon>Ecdysozoa</taxon>
        <taxon>Arthropoda</taxon>
        <taxon>Hexapoda</taxon>
        <taxon>Insecta</taxon>
        <taxon>Pterygota</taxon>
        <taxon>Neoptera</taxon>
        <taxon>Endopterygota</taxon>
        <taxon>Lepidoptera</taxon>
        <taxon>Glossata</taxon>
        <taxon>Ditrysia</taxon>
        <taxon>Papilionoidea</taxon>
        <taxon>Nymphalidae</taxon>
        <taxon>Satyrinae</taxon>
        <taxon>Satyrini</taxon>
        <taxon>Parargina</taxon>
        <taxon>Pararge</taxon>
    </lineage>
</organism>
<dbReference type="Proteomes" id="UP000838756">
    <property type="component" value="Unassembled WGS sequence"/>
</dbReference>
<dbReference type="OrthoDB" id="8173223at2759"/>
<comment type="caution">
    <text evidence="1">The sequence shown here is derived from an EMBL/GenBank/DDBJ whole genome shotgun (WGS) entry which is preliminary data.</text>
</comment>
<sequence length="105" mass="11159">MEGVANREICTSVPVLPPGQPLCNCGDNDPEPVNWSAVCGTFCSSDNYVLRGCPTCEESATPAITAALSTSRSLNTEEGWRSWCNVQCRQGQGGAACNCDRAPFQ</sequence>
<accession>A0A8S4SHX4</accession>
<proteinExistence type="predicted"/>
<reference evidence="1" key="1">
    <citation type="submission" date="2022-03" db="EMBL/GenBank/DDBJ databases">
        <authorList>
            <person name="Lindestad O."/>
        </authorList>
    </citation>
    <scope>NUCLEOTIDE SEQUENCE</scope>
</reference>
<evidence type="ECO:0000313" key="2">
    <source>
        <dbReference type="Proteomes" id="UP000838756"/>
    </source>
</evidence>
<keyword evidence="2" id="KW-1185">Reference proteome</keyword>
<protein>
    <submittedName>
        <fullName evidence="1">Jg23019 protein</fullName>
    </submittedName>
</protein>
<dbReference type="AlphaFoldDB" id="A0A8S4SHX4"/>
<dbReference type="EMBL" id="CAKXAJ010026500">
    <property type="protein sequence ID" value="CAH2269137.1"/>
    <property type="molecule type" value="Genomic_DNA"/>
</dbReference>
<gene>
    <name evidence="1" type="primary">jg23019</name>
    <name evidence="1" type="ORF">PAEG_LOCUS27423</name>
</gene>
<name>A0A8S4SHX4_9NEOP</name>